<dbReference type="SUPFAM" id="SSF52540">
    <property type="entry name" value="P-loop containing nucleoside triphosphate hydrolases"/>
    <property type="match status" value="1"/>
</dbReference>
<gene>
    <name evidence="1" type="ORF">PBLR_12806</name>
</gene>
<organism evidence="1 2">
    <name type="scientific">Paenibacillus alvei</name>
    <name type="common">Bacillus alvei</name>
    <dbReference type="NCBI Taxonomy" id="44250"/>
    <lineage>
        <taxon>Bacteria</taxon>
        <taxon>Bacillati</taxon>
        <taxon>Bacillota</taxon>
        <taxon>Bacilli</taxon>
        <taxon>Bacillales</taxon>
        <taxon>Paenibacillaceae</taxon>
        <taxon>Paenibacillus</taxon>
    </lineage>
</organism>
<dbReference type="Gene3D" id="3.40.50.300">
    <property type="entry name" value="P-loop containing nucleotide triphosphate hydrolases"/>
    <property type="match status" value="1"/>
</dbReference>
<proteinExistence type="predicted"/>
<dbReference type="RefSeq" id="WP_138186321.1">
    <property type="nucleotide sequence ID" value="NZ_LS992241.1"/>
</dbReference>
<dbReference type="InterPro" id="IPR027417">
    <property type="entry name" value="P-loop_NTPase"/>
</dbReference>
<evidence type="ECO:0000313" key="1">
    <source>
        <dbReference type="EMBL" id="SYX84384.1"/>
    </source>
</evidence>
<protein>
    <submittedName>
        <fullName evidence="1">Uncharacterized protein</fullName>
    </submittedName>
</protein>
<accession>A0A383RD32</accession>
<name>A0A383RD32_PAEAL</name>
<evidence type="ECO:0000313" key="2">
    <source>
        <dbReference type="Proteomes" id="UP000304148"/>
    </source>
</evidence>
<dbReference type="EMBL" id="LS992241">
    <property type="protein sequence ID" value="SYX84384.1"/>
    <property type="molecule type" value="Genomic_DNA"/>
</dbReference>
<reference evidence="2" key="1">
    <citation type="submission" date="2018-08" db="EMBL/GenBank/DDBJ databases">
        <authorList>
            <person name="Chevrot R."/>
        </authorList>
    </citation>
    <scope>NUCLEOTIDE SEQUENCE [LARGE SCALE GENOMIC DNA]</scope>
</reference>
<sequence>MTIGIFVGACDKSDHVVALATFLTRLEENVLIVDATTTRRIGTEAGLLTQSQQPIMHWNGYDVLSGAISWDDMIQLLERHGSSLDTYEHIIVDTDRALFCNAQQWKQIDTRLLVQTMERYSLQKNREWLQAFQQQYDGDEEFEFVPVILRSLMPDDEFAFMIEWYYSIFEHRWARECIAIEEDERNWTARMSDYQDGQLQASNYPRATKRAWRILTEHFTGKLTERAWKQCLRTPKKGRMKHVAL</sequence>
<dbReference type="Proteomes" id="UP000304148">
    <property type="component" value="Chromosome"/>
</dbReference>
<dbReference type="AlphaFoldDB" id="A0A383RD32"/>